<keyword evidence="9 11" id="KW-0961">Cell wall biogenesis/degradation</keyword>
<dbReference type="InterPro" id="IPR023346">
    <property type="entry name" value="Lysozyme-like_dom_sf"/>
</dbReference>
<name>A0ABN0PB54_STASI</name>
<comment type="function">
    <text evidence="11">Peptidoglycan polymerase that catalyzes glycan chain elongation using lipid-linked disaccharide-pentapeptide as the substrate.</text>
</comment>
<evidence type="ECO:0000313" key="15">
    <source>
        <dbReference type="Proteomes" id="UP000017131"/>
    </source>
</evidence>
<feature type="compositionally biased region" description="Basic and acidic residues" evidence="12">
    <location>
        <begin position="1"/>
        <end position="15"/>
    </location>
</feature>
<keyword evidence="8 11" id="KW-0472">Membrane</keyword>
<dbReference type="PANTHER" id="PTHR32282">
    <property type="entry name" value="BINDING PROTEIN TRANSPEPTIDASE, PUTATIVE-RELATED"/>
    <property type="match status" value="1"/>
</dbReference>
<evidence type="ECO:0000256" key="8">
    <source>
        <dbReference type="ARBA" id="ARBA00023136"/>
    </source>
</evidence>
<dbReference type="EC" id="2.4.99.28" evidence="11"/>
<reference evidence="14 15" key="1">
    <citation type="journal article" date="2013" name="Genome Announc.">
        <title>Draft Genome Sequence of Staphylococcus simulans UMC-CNS-990, Isolated from a Case of Chronic Bovine Mastitis.</title>
        <authorList>
            <person name="Calcutt M.J."/>
            <person name="Foecking M.F."/>
            <person name="Hsieh H.Y."/>
            <person name="Perry J."/>
            <person name="Stewart G.C."/>
            <person name="Middleton J.R."/>
        </authorList>
    </citation>
    <scope>NUCLEOTIDE SEQUENCE [LARGE SCALE GENOMIC DNA]</scope>
    <source>
        <strain evidence="14 15">UMC-CNS-990</strain>
    </source>
</reference>
<dbReference type="Gene3D" id="1.10.3810.10">
    <property type="entry name" value="Biosynthetic peptidoglycan transglycosylase-like"/>
    <property type="match status" value="1"/>
</dbReference>
<keyword evidence="7 11" id="KW-1133">Transmembrane helix</keyword>
<dbReference type="Proteomes" id="UP000017131">
    <property type="component" value="Unassembled WGS sequence"/>
</dbReference>
<comment type="catalytic activity">
    <reaction evidence="10 11">
        <text>[GlcNAc-(1-&gt;4)-Mur2Ac(oyl-L-Ala-gamma-D-Glu-L-Lys-D-Ala-D-Ala)](n)-di-trans,octa-cis-undecaprenyl diphosphate + beta-D-GlcNAc-(1-&gt;4)-Mur2Ac(oyl-L-Ala-gamma-D-Glu-L-Lys-D-Ala-D-Ala)-di-trans,octa-cis-undecaprenyl diphosphate = [GlcNAc-(1-&gt;4)-Mur2Ac(oyl-L-Ala-gamma-D-Glu-L-Lys-D-Ala-D-Ala)](n+1)-di-trans,octa-cis-undecaprenyl diphosphate + di-trans,octa-cis-undecaprenyl diphosphate + H(+)</text>
        <dbReference type="Rhea" id="RHEA:23708"/>
        <dbReference type="Rhea" id="RHEA-COMP:9602"/>
        <dbReference type="Rhea" id="RHEA-COMP:9603"/>
        <dbReference type="ChEBI" id="CHEBI:15378"/>
        <dbReference type="ChEBI" id="CHEBI:58405"/>
        <dbReference type="ChEBI" id="CHEBI:60033"/>
        <dbReference type="ChEBI" id="CHEBI:78435"/>
        <dbReference type="EC" id="2.4.99.28"/>
    </reaction>
</comment>
<keyword evidence="1 11" id="KW-1003">Cell membrane</keyword>
<evidence type="ECO:0000256" key="10">
    <source>
        <dbReference type="ARBA" id="ARBA00049902"/>
    </source>
</evidence>
<evidence type="ECO:0000256" key="5">
    <source>
        <dbReference type="ARBA" id="ARBA00022960"/>
    </source>
</evidence>
<dbReference type="InterPro" id="IPR022978">
    <property type="entry name" value="Monofunct_glyco_trans"/>
</dbReference>
<dbReference type="PANTHER" id="PTHR32282:SF11">
    <property type="entry name" value="PENICILLIN-BINDING PROTEIN 1B"/>
    <property type="match status" value="1"/>
</dbReference>
<keyword evidence="5 11" id="KW-0133">Cell shape</keyword>
<dbReference type="InterPro" id="IPR036950">
    <property type="entry name" value="PBP_transglycosylase"/>
</dbReference>
<dbReference type="RefSeq" id="WP_002481651.1">
    <property type="nucleotide sequence ID" value="NZ_AXDY01000008.1"/>
</dbReference>
<keyword evidence="6 11" id="KW-0573">Peptidoglycan synthesis</keyword>
<keyword evidence="3 11" id="KW-0808">Transferase</keyword>
<evidence type="ECO:0000313" key="14">
    <source>
        <dbReference type="EMBL" id="ERS92892.1"/>
    </source>
</evidence>
<evidence type="ECO:0000256" key="12">
    <source>
        <dbReference type="SAM" id="MobiDB-lite"/>
    </source>
</evidence>
<dbReference type="NCBIfam" id="NF010008">
    <property type="entry name" value="PRK13481.1"/>
    <property type="match status" value="1"/>
</dbReference>
<proteinExistence type="inferred from homology"/>
<feature type="domain" description="Glycosyl transferase family 51" evidence="13">
    <location>
        <begin position="76"/>
        <end position="251"/>
    </location>
</feature>
<comment type="pathway">
    <text evidence="11">Cell wall biogenesis; peptidoglycan biosynthesis.</text>
</comment>
<comment type="similarity">
    <text evidence="11">Belongs to the glycosyltransferase 51 family.</text>
</comment>
<evidence type="ECO:0000256" key="1">
    <source>
        <dbReference type="ARBA" id="ARBA00022475"/>
    </source>
</evidence>
<evidence type="ECO:0000256" key="3">
    <source>
        <dbReference type="ARBA" id="ARBA00022679"/>
    </source>
</evidence>
<evidence type="ECO:0000256" key="7">
    <source>
        <dbReference type="ARBA" id="ARBA00022989"/>
    </source>
</evidence>
<dbReference type="EMBL" id="AXDY01000008">
    <property type="protein sequence ID" value="ERS92892.1"/>
    <property type="molecule type" value="Genomic_DNA"/>
</dbReference>
<dbReference type="HAMAP" id="MF_01434">
    <property type="entry name" value="MGT"/>
    <property type="match status" value="1"/>
</dbReference>
<comment type="caution">
    <text evidence="14">The sequence shown here is derived from an EMBL/GenBank/DDBJ whole genome shotgun (WGS) entry which is preliminary data.</text>
</comment>
<evidence type="ECO:0000259" key="13">
    <source>
        <dbReference type="Pfam" id="PF00912"/>
    </source>
</evidence>
<keyword evidence="4 11" id="KW-0812">Transmembrane</keyword>
<accession>A0ABN0PB54</accession>
<evidence type="ECO:0000256" key="2">
    <source>
        <dbReference type="ARBA" id="ARBA00022676"/>
    </source>
</evidence>
<protein>
    <recommendedName>
        <fullName evidence="11">Monofunctional glycosyltransferase</fullName>
        <shortName evidence="11">MGT</shortName>
        <ecNumber evidence="11">2.4.99.28</ecNumber>
    </recommendedName>
    <alternativeName>
        <fullName evidence="11">Peptidoglycan TGase</fullName>
    </alternativeName>
</protein>
<feature type="compositionally biased region" description="Polar residues" evidence="12">
    <location>
        <begin position="16"/>
        <end position="28"/>
    </location>
</feature>
<comment type="subcellular location">
    <subcellularLocation>
        <location evidence="11">Cell membrane</location>
        <topology evidence="11">Single-pass membrane protein</topology>
    </subcellularLocation>
</comment>
<organism evidence="14 15">
    <name type="scientific">Staphylococcus simulans UMC-CNS-990</name>
    <dbReference type="NCBI Taxonomy" id="1405498"/>
    <lineage>
        <taxon>Bacteria</taxon>
        <taxon>Bacillati</taxon>
        <taxon>Bacillota</taxon>
        <taxon>Bacilli</taxon>
        <taxon>Bacillales</taxon>
        <taxon>Staphylococcaceae</taxon>
        <taxon>Staphylococcus</taxon>
    </lineage>
</organism>
<feature type="transmembrane region" description="Helical" evidence="11">
    <location>
        <begin position="43"/>
        <end position="65"/>
    </location>
</feature>
<dbReference type="InterPro" id="IPR001264">
    <property type="entry name" value="Glyco_trans_51"/>
</dbReference>
<sequence length="270" mass="30820">MKRSERLSRSQRETTRGTQNTPHYNTYYQPVGTPPRKRKSKGLFLKLLIGLIIVIALFFGVMYALSSRANVEDLKTIENKSTFVPINDMPNYTKGAFIAMEDERFYDHGAFDVKGIFRALFTTLSDQSVQGGSTISQQVVKNYYYGNEQSFTRKVKEILVASRMEREYSKEEILSFYVNNIYFGDNQYTIESAANHYFGTTTVANSQNMPTISVLQSAILASKINAPSVYDVNNMSQNYINRVKINLEKMKQQGYINDEQYKTALAQLGV</sequence>
<evidence type="ECO:0000256" key="4">
    <source>
        <dbReference type="ARBA" id="ARBA00022692"/>
    </source>
</evidence>
<keyword evidence="2 11" id="KW-0328">Glycosyltransferase</keyword>
<dbReference type="Pfam" id="PF00912">
    <property type="entry name" value="Transgly"/>
    <property type="match status" value="1"/>
</dbReference>
<evidence type="ECO:0000256" key="9">
    <source>
        <dbReference type="ARBA" id="ARBA00023316"/>
    </source>
</evidence>
<gene>
    <name evidence="11" type="primary">mgt</name>
    <name evidence="14" type="ORF">SSIM_09255</name>
</gene>
<evidence type="ECO:0000256" key="11">
    <source>
        <dbReference type="HAMAP-Rule" id="MF_01434"/>
    </source>
</evidence>
<keyword evidence="15" id="KW-1185">Reference proteome</keyword>
<feature type="region of interest" description="Disordered" evidence="12">
    <location>
        <begin position="1"/>
        <end position="37"/>
    </location>
</feature>
<dbReference type="SUPFAM" id="SSF53955">
    <property type="entry name" value="Lysozyme-like"/>
    <property type="match status" value="1"/>
</dbReference>
<dbReference type="GeneID" id="77331236"/>
<evidence type="ECO:0000256" key="6">
    <source>
        <dbReference type="ARBA" id="ARBA00022984"/>
    </source>
</evidence>
<dbReference type="InterPro" id="IPR050396">
    <property type="entry name" value="Glycosyltr_51/Transpeptidase"/>
</dbReference>